<dbReference type="NCBIfam" id="TIGR00974">
    <property type="entry name" value="3a0107s02c"/>
    <property type="match status" value="1"/>
</dbReference>
<keyword evidence="9 10" id="KW-0472">Membrane</keyword>
<dbReference type="PANTHER" id="PTHR42922">
    <property type="entry name" value="PHOSPHATE TRANSPORT SYSTEM PERMEASE PROTEIN PSTA"/>
    <property type="match status" value="1"/>
</dbReference>
<feature type="transmembrane region" description="Helical" evidence="10">
    <location>
        <begin position="183"/>
        <end position="205"/>
    </location>
</feature>
<gene>
    <name evidence="12" type="primary">pstA</name>
    <name evidence="12" type="ORF">ENT08_05430</name>
</gene>
<comment type="subcellular location">
    <subcellularLocation>
        <location evidence="1 10">Cell membrane</location>
        <topology evidence="1 10">Multi-pass membrane protein</topology>
    </subcellularLocation>
</comment>
<keyword evidence="8 10" id="KW-1133">Transmembrane helix</keyword>
<dbReference type="EMBL" id="DSXI01000322">
    <property type="protein sequence ID" value="HGS05167.1"/>
    <property type="molecule type" value="Genomic_DNA"/>
</dbReference>
<evidence type="ECO:0000256" key="2">
    <source>
        <dbReference type="ARBA" id="ARBA00007069"/>
    </source>
</evidence>
<dbReference type="InterPro" id="IPR005672">
    <property type="entry name" value="Phosphate_PstA"/>
</dbReference>
<keyword evidence="4" id="KW-0813">Transport</keyword>
<evidence type="ECO:0000259" key="11">
    <source>
        <dbReference type="PROSITE" id="PS50928"/>
    </source>
</evidence>
<dbReference type="CDD" id="cd06261">
    <property type="entry name" value="TM_PBP2"/>
    <property type="match status" value="1"/>
</dbReference>
<evidence type="ECO:0000313" key="12">
    <source>
        <dbReference type="EMBL" id="HGS05167.1"/>
    </source>
</evidence>
<keyword evidence="7 10" id="KW-0812">Transmembrane</keyword>
<evidence type="ECO:0000256" key="5">
    <source>
        <dbReference type="ARBA" id="ARBA00022475"/>
    </source>
</evidence>
<dbReference type="AlphaFoldDB" id="A0A7V4G871"/>
<dbReference type="SUPFAM" id="SSF161098">
    <property type="entry name" value="MetI-like"/>
    <property type="match status" value="1"/>
</dbReference>
<evidence type="ECO:0000256" key="9">
    <source>
        <dbReference type="ARBA" id="ARBA00023136"/>
    </source>
</evidence>
<dbReference type="GO" id="GO:0005315">
    <property type="term" value="F:phosphate transmembrane transporter activity"/>
    <property type="evidence" value="ECO:0007669"/>
    <property type="project" value="InterPro"/>
</dbReference>
<dbReference type="GO" id="GO:0005886">
    <property type="term" value="C:plasma membrane"/>
    <property type="evidence" value="ECO:0007669"/>
    <property type="project" value="UniProtKB-SubCell"/>
</dbReference>
<comment type="caution">
    <text evidence="12">The sequence shown here is derived from an EMBL/GenBank/DDBJ whole genome shotgun (WGS) entry which is preliminary data.</text>
</comment>
<comment type="similarity">
    <text evidence="2 10">Belongs to the binding-protein-dependent transport system permease family. CysTW subfamily.</text>
</comment>
<organism evidence="12">
    <name type="scientific">Desulfobacca acetoxidans</name>
    <dbReference type="NCBI Taxonomy" id="60893"/>
    <lineage>
        <taxon>Bacteria</taxon>
        <taxon>Pseudomonadati</taxon>
        <taxon>Thermodesulfobacteriota</taxon>
        <taxon>Desulfobaccia</taxon>
        <taxon>Desulfobaccales</taxon>
        <taxon>Desulfobaccaceae</taxon>
        <taxon>Desulfobacca</taxon>
    </lineage>
</organism>
<proteinExistence type="inferred from homology"/>
<sequence length="281" mass="29811">MKARPPRGRKVINLLVSLSSGFSALVGIIFLFWILLELLWRGVGALNWDLFFHLPTPPGVPGGGMVNAMVGTLVLTGAATVVAVPLGLLAGIYLAEYADTSKIADFSRFSANVLMGMPSIIVGVFAYTLVVVPLGKFSGYAGALALAILMLPIVTRTTEDMLRLVPNTLRESALALGLPRWKVTLAIVFRAAKAGLITGVLLAVARVSGETAPLLFTALNSPYWFSGLGAPTPNLTVTIFNYAMSPYPDWQQQAWGASLLITVGVLVVTLTARSILGGTKR</sequence>
<feature type="domain" description="ABC transmembrane type-1" evidence="11">
    <location>
        <begin position="69"/>
        <end position="272"/>
    </location>
</feature>
<feature type="transmembrane region" description="Helical" evidence="10">
    <location>
        <begin position="12"/>
        <end position="36"/>
    </location>
</feature>
<dbReference type="InterPro" id="IPR035906">
    <property type="entry name" value="MetI-like_sf"/>
</dbReference>
<name>A0A7V4G871_9BACT</name>
<evidence type="ECO:0000256" key="6">
    <source>
        <dbReference type="ARBA" id="ARBA00022592"/>
    </source>
</evidence>
<dbReference type="GO" id="GO:0035435">
    <property type="term" value="P:phosphate ion transmembrane transport"/>
    <property type="evidence" value="ECO:0007669"/>
    <property type="project" value="InterPro"/>
</dbReference>
<feature type="transmembrane region" description="Helical" evidence="10">
    <location>
        <begin position="137"/>
        <end position="154"/>
    </location>
</feature>
<evidence type="ECO:0000256" key="8">
    <source>
        <dbReference type="ARBA" id="ARBA00022989"/>
    </source>
</evidence>
<dbReference type="PROSITE" id="PS50928">
    <property type="entry name" value="ABC_TM1"/>
    <property type="match status" value="1"/>
</dbReference>
<evidence type="ECO:0000256" key="7">
    <source>
        <dbReference type="ARBA" id="ARBA00022692"/>
    </source>
</evidence>
<evidence type="ECO:0000256" key="3">
    <source>
        <dbReference type="ARBA" id="ARBA00016864"/>
    </source>
</evidence>
<dbReference type="InterPro" id="IPR051408">
    <property type="entry name" value="Phosphate_transprt_permease"/>
</dbReference>
<keyword evidence="6" id="KW-0592">Phosphate transport</keyword>
<dbReference type="Gene3D" id="1.10.3720.10">
    <property type="entry name" value="MetI-like"/>
    <property type="match status" value="1"/>
</dbReference>
<protein>
    <recommendedName>
        <fullName evidence="3 10">Phosphate transport system permease protein PstA</fullName>
    </recommendedName>
</protein>
<feature type="transmembrane region" description="Helical" evidence="10">
    <location>
        <begin position="254"/>
        <end position="276"/>
    </location>
</feature>
<evidence type="ECO:0000256" key="10">
    <source>
        <dbReference type="RuleBase" id="RU363043"/>
    </source>
</evidence>
<reference evidence="12" key="1">
    <citation type="journal article" date="2020" name="mSystems">
        <title>Genome- and Community-Level Interaction Insights into Carbon Utilization and Element Cycling Functions of Hydrothermarchaeota in Hydrothermal Sediment.</title>
        <authorList>
            <person name="Zhou Z."/>
            <person name="Liu Y."/>
            <person name="Xu W."/>
            <person name="Pan J."/>
            <person name="Luo Z.H."/>
            <person name="Li M."/>
        </authorList>
    </citation>
    <scope>NUCLEOTIDE SEQUENCE [LARGE SCALE GENOMIC DNA]</scope>
    <source>
        <strain evidence="12">SpSt-548</strain>
    </source>
</reference>
<feature type="transmembrane region" description="Helical" evidence="10">
    <location>
        <begin position="73"/>
        <end position="97"/>
    </location>
</feature>
<feature type="transmembrane region" description="Helical" evidence="10">
    <location>
        <begin position="109"/>
        <end position="131"/>
    </location>
</feature>
<accession>A0A7V4G871</accession>
<dbReference type="InterPro" id="IPR000515">
    <property type="entry name" value="MetI-like"/>
</dbReference>
<dbReference type="Pfam" id="PF00528">
    <property type="entry name" value="BPD_transp_1"/>
    <property type="match status" value="1"/>
</dbReference>
<dbReference type="PANTHER" id="PTHR42922:SF1">
    <property type="entry name" value="PHOSPHATE TRANSPORT SYSTEM PERMEASE PROTEIN PSTA"/>
    <property type="match status" value="1"/>
</dbReference>
<evidence type="ECO:0000256" key="4">
    <source>
        <dbReference type="ARBA" id="ARBA00022448"/>
    </source>
</evidence>
<evidence type="ECO:0000256" key="1">
    <source>
        <dbReference type="ARBA" id="ARBA00004651"/>
    </source>
</evidence>
<keyword evidence="5 10" id="KW-1003">Cell membrane</keyword>